<feature type="compositionally biased region" description="Polar residues" evidence="10">
    <location>
        <begin position="510"/>
        <end position="520"/>
    </location>
</feature>
<dbReference type="GO" id="GO:0004694">
    <property type="term" value="F:eukaryotic translation initiation factor 2alpha kinase activity"/>
    <property type="evidence" value="ECO:0007669"/>
    <property type="project" value="TreeGrafter"/>
</dbReference>
<dbReference type="PROSITE" id="PS00107">
    <property type="entry name" value="PROTEIN_KINASE_ATP"/>
    <property type="match status" value="1"/>
</dbReference>
<dbReference type="AlphaFoldDB" id="A0A507DXC7"/>
<accession>A0A507DXC7</accession>
<keyword evidence="8" id="KW-0652">Protein synthesis inhibitor</keyword>
<dbReference type="GO" id="GO:0017148">
    <property type="term" value="P:negative regulation of translation"/>
    <property type="evidence" value="ECO:0007669"/>
    <property type="project" value="UniProtKB-KW"/>
</dbReference>
<dbReference type="InterPro" id="IPR054521">
    <property type="entry name" value="HRI2_3H"/>
</dbReference>
<dbReference type="PANTHER" id="PTHR11042">
    <property type="entry name" value="EUKARYOTIC TRANSLATION INITIATION FACTOR 2-ALPHA KINASE EIF2-ALPHA KINASE -RELATED"/>
    <property type="match status" value="1"/>
</dbReference>
<evidence type="ECO:0000256" key="5">
    <source>
        <dbReference type="ARBA" id="ARBA00022741"/>
    </source>
</evidence>
<feature type="region of interest" description="Disordered" evidence="10">
    <location>
        <begin position="907"/>
        <end position="932"/>
    </location>
</feature>
<feature type="region of interest" description="Disordered" evidence="10">
    <location>
        <begin position="1"/>
        <end position="29"/>
    </location>
</feature>
<comment type="caution">
    <text evidence="12">The sequence shown here is derived from an EMBL/GenBank/DDBJ whole genome shotgun (WGS) entry which is preliminary data.</text>
</comment>
<feature type="domain" description="Protein kinase" evidence="11">
    <location>
        <begin position="293"/>
        <end position="903"/>
    </location>
</feature>
<evidence type="ECO:0000256" key="9">
    <source>
        <dbReference type="PROSITE-ProRule" id="PRU10141"/>
    </source>
</evidence>
<proteinExistence type="predicted"/>
<feature type="compositionally biased region" description="Basic and acidic residues" evidence="10">
    <location>
        <begin position="728"/>
        <end position="740"/>
    </location>
</feature>
<gene>
    <name evidence="12" type="ORF">PhCBS80983_g05183</name>
</gene>
<feature type="region of interest" description="Disordered" evidence="10">
    <location>
        <begin position="544"/>
        <end position="589"/>
    </location>
</feature>
<feature type="binding site" evidence="9">
    <location>
        <position position="323"/>
    </location>
    <ligand>
        <name>ATP</name>
        <dbReference type="ChEBI" id="CHEBI:30616"/>
    </ligand>
</feature>
<dbReference type="Gene3D" id="1.10.510.10">
    <property type="entry name" value="Transferase(Phosphotransferase) domain 1"/>
    <property type="match status" value="1"/>
</dbReference>
<feature type="region of interest" description="Disordered" evidence="10">
    <location>
        <begin position="42"/>
        <end position="109"/>
    </location>
</feature>
<feature type="compositionally biased region" description="Low complexity" evidence="10">
    <location>
        <begin position="12"/>
        <end position="29"/>
    </location>
</feature>
<dbReference type="GO" id="GO:0005737">
    <property type="term" value="C:cytoplasm"/>
    <property type="evidence" value="ECO:0007669"/>
    <property type="project" value="TreeGrafter"/>
</dbReference>
<dbReference type="InterPro" id="IPR017441">
    <property type="entry name" value="Protein_kinase_ATP_BS"/>
</dbReference>
<evidence type="ECO:0000256" key="7">
    <source>
        <dbReference type="ARBA" id="ARBA00022840"/>
    </source>
</evidence>
<feature type="compositionally biased region" description="Polar residues" evidence="10">
    <location>
        <begin position="82"/>
        <end position="102"/>
    </location>
</feature>
<sequence length="996" mass="109577">MENGQTTHNKNTALAATSSPPVPPAAAQARVQSYTDFATFMTNSPDRFDTWPEFDDSDLWDRERGSDGVADLANETGLASEGSVSSWDETGNVTESDTSPASSDPAEANISDAAMVRRSSSIHRRSQDRRMRQGRLLLVSMLENFCALYDESPERNRRLFYVICKQLHNMGIIDADDFLDELSSVRGSYKRAFRDLVVRAMDAIRDQEHHTSTLQFDSSTFDDVSGVPPIMRGGSSSLTGTRSPKLGGGGVSPLIPHRASPSLEGSSSARNGRTRRTFASVWDTRSSRYAEDFVELDILGKGAFGRVYRVRNRLDGIEYAIKKVRLRMGTSKLERILREVKFQARLQHTNVVRYFSAWVEDIPDDDSHHGRSRKPRAVEDSNGLRSEEFATVTKTTDDLACSPPQPSPPQHDPWVHGGRITEVHTDVSEDEDFGPAGDQRDDSIDIVFAEEQENSSRNSISEMKDSTSVQEPPPESGPPKIDGMTSDSEADESSCAAGMTTITSPTTPSRSFFNGPSSADGSEESRATNSEYASWDALSRTGSLQKFEPSSSHDIRLSDVHLPNKPQPPLTTSQFTQPPAAAKTASPQPQSLPYTLHLTLLIQMELCSHTLRDFLRRRNQHCCATHEQIESDGSTPQVDVPQAHAIFRDLAEGLLYVHSMGCIHRDIKPKNIYWKCSSVNYDHRTPAPIFSEITGVWKIGDFGLVTAADVREGRNDARPSSSFPSHRSSRDAGESEHFKGGGDSVEPSEADSSVHPESDLASRKDEDNTHAWSLAATTTTVASTESTNHDSRSATTYSDRTIGVGTVTYASPEQLQPHPSTPYTSASDIYSLGIILFELLHPFKTAMERARALQDLRAGRIGQDEHAFSATYPRETTMIRNMLRKDPKSRPTAQDLCGWSATVMRGEDTPCATTQPQPQPSSSSPGETDPPLLLLRENRPLAATTAPSALPTVNPMLMAPPLPPADEHDPLVEQNKALKERVEELERKLRGLGVSV</sequence>
<keyword evidence="13" id="KW-1185">Reference proteome</keyword>
<dbReference type="InterPro" id="IPR011009">
    <property type="entry name" value="Kinase-like_dom_sf"/>
</dbReference>
<dbReference type="PROSITE" id="PS50011">
    <property type="entry name" value="PROTEIN_KINASE_DOM"/>
    <property type="match status" value="1"/>
</dbReference>
<feature type="compositionally biased region" description="Low complexity" evidence="10">
    <location>
        <begin position="773"/>
        <end position="786"/>
    </location>
</feature>
<evidence type="ECO:0000313" key="13">
    <source>
        <dbReference type="Proteomes" id="UP000318582"/>
    </source>
</evidence>
<dbReference type="InterPro" id="IPR050339">
    <property type="entry name" value="CC_SR_Kinase"/>
</dbReference>
<feature type="compositionally biased region" description="Polar residues" evidence="10">
    <location>
        <begin position="455"/>
        <end position="470"/>
    </location>
</feature>
<dbReference type="GO" id="GO:0005634">
    <property type="term" value="C:nucleus"/>
    <property type="evidence" value="ECO:0007669"/>
    <property type="project" value="TreeGrafter"/>
</dbReference>
<dbReference type="GO" id="GO:0005524">
    <property type="term" value="F:ATP binding"/>
    <property type="evidence" value="ECO:0007669"/>
    <property type="project" value="UniProtKB-UniRule"/>
</dbReference>
<keyword evidence="5 9" id="KW-0547">Nucleotide-binding</keyword>
<feature type="compositionally biased region" description="Polar residues" evidence="10">
    <location>
        <begin position="1"/>
        <end position="11"/>
    </location>
</feature>
<feature type="region of interest" description="Disordered" evidence="10">
    <location>
        <begin position="364"/>
        <end position="417"/>
    </location>
</feature>
<keyword evidence="7 9" id="KW-0067">ATP-binding</keyword>
<feature type="region of interest" description="Disordered" evidence="10">
    <location>
        <begin position="232"/>
        <end position="271"/>
    </location>
</feature>
<keyword evidence="6" id="KW-0418">Kinase</keyword>
<organism evidence="12 13">
    <name type="scientific">Powellomyces hirtus</name>
    <dbReference type="NCBI Taxonomy" id="109895"/>
    <lineage>
        <taxon>Eukaryota</taxon>
        <taxon>Fungi</taxon>
        <taxon>Fungi incertae sedis</taxon>
        <taxon>Chytridiomycota</taxon>
        <taxon>Chytridiomycota incertae sedis</taxon>
        <taxon>Chytridiomycetes</taxon>
        <taxon>Spizellomycetales</taxon>
        <taxon>Powellomycetaceae</taxon>
        <taxon>Powellomyces</taxon>
    </lineage>
</organism>
<feature type="region of interest" description="Disordered" evidence="10">
    <location>
        <begin position="450"/>
        <end position="530"/>
    </location>
</feature>
<dbReference type="EMBL" id="QEAQ01000102">
    <property type="protein sequence ID" value="TPX55608.1"/>
    <property type="molecule type" value="Genomic_DNA"/>
</dbReference>
<dbReference type="STRING" id="109895.A0A507DXC7"/>
<feature type="region of interest" description="Disordered" evidence="10">
    <location>
        <begin position="713"/>
        <end position="799"/>
    </location>
</feature>
<dbReference type="Gene3D" id="3.30.200.20">
    <property type="entry name" value="Phosphorylase Kinase, domain 1"/>
    <property type="match status" value="1"/>
</dbReference>
<evidence type="ECO:0000256" key="2">
    <source>
        <dbReference type="ARBA" id="ARBA00022527"/>
    </source>
</evidence>
<keyword evidence="4" id="KW-0808">Transferase</keyword>
<dbReference type="Pfam" id="PF00069">
    <property type="entry name" value="Pkinase"/>
    <property type="match status" value="3"/>
</dbReference>
<feature type="compositionally biased region" description="Low complexity" evidence="10">
    <location>
        <begin position="493"/>
        <end position="509"/>
    </location>
</feature>
<dbReference type="EC" id="2.7.11.1" evidence="1"/>
<keyword evidence="2" id="KW-0723">Serine/threonine-protein kinase</keyword>
<protein>
    <recommendedName>
        <fullName evidence="1">non-specific serine/threonine protein kinase</fullName>
        <ecNumber evidence="1">2.7.11.1</ecNumber>
    </recommendedName>
</protein>
<evidence type="ECO:0000256" key="8">
    <source>
        <dbReference type="ARBA" id="ARBA00023193"/>
    </source>
</evidence>
<keyword evidence="3" id="KW-0597">Phosphoprotein</keyword>
<dbReference type="InterPro" id="IPR000719">
    <property type="entry name" value="Prot_kinase_dom"/>
</dbReference>
<feature type="compositionally biased region" description="Low complexity" evidence="10">
    <location>
        <begin position="232"/>
        <end position="243"/>
    </location>
</feature>
<evidence type="ECO:0000256" key="3">
    <source>
        <dbReference type="ARBA" id="ARBA00022553"/>
    </source>
</evidence>
<dbReference type="SMART" id="SM00220">
    <property type="entry name" value="S_TKc"/>
    <property type="match status" value="1"/>
</dbReference>
<evidence type="ECO:0000256" key="1">
    <source>
        <dbReference type="ARBA" id="ARBA00012513"/>
    </source>
</evidence>
<evidence type="ECO:0000259" key="11">
    <source>
        <dbReference type="PROSITE" id="PS50011"/>
    </source>
</evidence>
<evidence type="ECO:0000256" key="4">
    <source>
        <dbReference type="ARBA" id="ARBA00022679"/>
    </source>
</evidence>
<feature type="compositionally biased region" description="Basic and acidic residues" evidence="10">
    <location>
        <begin position="752"/>
        <end position="769"/>
    </location>
</feature>
<dbReference type="Proteomes" id="UP000318582">
    <property type="component" value="Unassembled WGS sequence"/>
</dbReference>
<dbReference type="PANTHER" id="PTHR11042:SF187">
    <property type="entry name" value="EUKARYOTIC TRANSLATION INITIATION FACTOR 2-ALPHA KINASE 2"/>
    <property type="match status" value="1"/>
</dbReference>
<feature type="compositionally biased region" description="Low complexity" evidence="10">
    <location>
        <begin position="920"/>
        <end position="932"/>
    </location>
</feature>
<evidence type="ECO:0000313" key="12">
    <source>
        <dbReference type="EMBL" id="TPX55608.1"/>
    </source>
</evidence>
<reference evidence="12 13" key="1">
    <citation type="journal article" date="2019" name="Sci. Rep.">
        <title>Comparative genomics of chytrid fungi reveal insights into the obligate biotrophic and pathogenic lifestyle of Synchytrium endobioticum.</title>
        <authorList>
            <person name="van de Vossenberg B.T.L.H."/>
            <person name="Warris S."/>
            <person name="Nguyen H.D.T."/>
            <person name="van Gent-Pelzer M.P.E."/>
            <person name="Joly D.L."/>
            <person name="van de Geest H.C."/>
            <person name="Bonants P.J.M."/>
            <person name="Smith D.S."/>
            <person name="Levesque C.A."/>
            <person name="van der Lee T.A.J."/>
        </authorList>
    </citation>
    <scope>NUCLEOTIDE SEQUENCE [LARGE SCALE GENOMIC DNA]</scope>
    <source>
        <strain evidence="12 13">CBS 809.83</strain>
    </source>
</reference>
<dbReference type="Pfam" id="PF22949">
    <property type="entry name" value="HRI2_3H"/>
    <property type="match status" value="1"/>
</dbReference>
<evidence type="ECO:0000256" key="10">
    <source>
        <dbReference type="SAM" id="MobiDB-lite"/>
    </source>
</evidence>
<feature type="region of interest" description="Disordered" evidence="10">
    <location>
        <begin position="944"/>
        <end position="978"/>
    </location>
</feature>
<feature type="compositionally biased region" description="Low complexity" evidence="10">
    <location>
        <begin position="944"/>
        <end position="957"/>
    </location>
</feature>
<name>A0A507DXC7_9FUNG</name>
<dbReference type="SUPFAM" id="SSF56112">
    <property type="entry name" value="Protein kinase-like (PK-like)"/>
    <property type="match status" value="1"/>
</dbReference>
<evidence type="ECO:0000256" key="6">
    <source>
        <dbReference type="ARBA" id="ARBA00022777"/>
    </source>
</evidence>
<feature type="compositionally biased region" description="Basic and acidic residues" evidence="10">
    <location>
        <begin position="965"/>
        <end position="978"/>
    </location>
</feature>